<gene>
    <name evidence="1" type="ORF">HH303_19470</name>
</gene>
<protein>
    <submittedName>
        <fullName evidence="1">Formate dehydrogenase subunit delta</fullName>
    </submittedName>
</protein>
<reference evidence="1 2" key="1">
    <citation type="submission" date="2020-04" db="EMBL/GenBank/DDBJ databases">
        <title>Rhodospirillaceae bacterium KN72 isolated from deep sea.</title>
        <authorList>
            <person name="Zhang D.-C."/>
        </authorList>
    </citation>
    <scope>NUCLEOTIDE SEQUENCE [LARGE SCALE GENOMIC DNA]</scope>
    <source>
        <strain evidence="1 2">KN72</strain>
    </source>
</reference>
<dbReference type="AlphaFoldDB" id="A0A7Y0E3T9"/>
<dbReference type="RefSeq" id="WP_169627072.1">
    <property type="nucleotide sequence ID" value="NZ_JABBNT010000008.1"/>
</dbReference>
<comment type="caution">
    <text evidence="1">The sequence shown here is derived from an EMBL/GenBank/DDBJ whole genome shotgun (WGS) entry which is preliminary data.</text>
</comment>
<dbReference type="Pfam" id="PF11390">
    <property type="entry name" value="FdsD"/>
    <property type="match status" value="1"/>
</dbReference>
<dbReference type="Proteomes" id="UP000539372">
    <property type="component" value="Unassembled WGS sequence"/>
</dbReference>
<proteinExistence type="predicted"/>
<evidence type="ECO:0000313" key="1">
    <source>
        <dbReference type="EMBL" id="NMM46679.1"/>
    </source>
</evidence>
<keyword evidence="2" id="KW-1185">Reference proteome</keyword>
<sequence length="73" mass="7637">MSDDTKDLVRMANQIGAFFGAYPEDEAKAGIAGHIKEFWTAAMRAKFDAHIAAGGEGVSPLVLAALAESKQAA</sequence>
<name>A0A7Y0E3T9_9PROT</name>
<dbReference type="EMBL" id="JABBNT010000008">
    <property type="protein sequence ID" value="NMM46679.1"/>
    <property type="molecule type" value="Genomic_DNA"/>
</dbReference>
<dbReference type="InterPro" id="IPR021074">
    <property type="entry name" value="Formate_DH_dsu"/>
</dbReference>
<evidence type="ECO:0000313" key="2">
    <source>
        <dbReference type="Proteomes" id="UP000539372"/>
    </source>
</evidence>
<organism evidence="1 2">
    <name type="scientific">Pacificispira spongiicola</name>
    <dbReference type="NCBI Taxonomy" id="2729598"/>
    <lineage>
        <taxon>Bacteria</taxon>
        <taxon>Pseudomonadati</taxon>
        <taxon>Pseudomonadota</taxon>
        <taxon>Alphaproteobacteria</taxon>
        <taxon>Rhodospirillales</taxon>
        <taxon>Rhodospirillaceae</taxon>
        <taxon>Pacificispira</taxon>
    </lineage>
</organism>
<accession>A0A7Y0E3T9</accession>